<accession>A0A1J0R7H5</accession>
<sequence>MSTLKWKIQVATLFVFTVTAPEAAATKGEDEATQASRTICHELQYNTVLANKPQATVNSAYREANTEGDLATAHRLAALYTYDRHKALGHQALAAIAESYARTKIKAAEEADAKITPAIIALRDRAARLYVLRQKPMQGTARPASSSYCDSQGTPKAGTHHCNTVFTPEEAEGDNFSVEEAHLGQITAANVKPEQLGKVRPTADAVFKKQTITVSAQSQGTEGSYSSASSTQGYCTETNTAADSATNILGATLTIGEATVTLATQPLFDDTEKRDKCKK</sequence>
<name>A0A1J0R7H5_9TRYP</name>
<feature type="signal peptide" evidence="1">
    <location>
        <begin position="1"/>
        <end position="25"/>
    </location>
</feature>
<evidence type="ECO:0000256" key="1">
    <source>
        <dbReference type="SAM" id="SignalP"/>
    </source>
</evidence>
<proteinExistence type="predicted"/>
<protein>
    <submittedName>
        <fullName evidence="2">Variant surface glycoprotein 1125.1563</fullName>
    </submittedName>
</protein>
<dbReference type="EMBL" id="KX699791">
    <property type="protein sequence ID" value="APD73747.1"/>
    <property type="molecule type" value="Genomic_DNA"/>
</dbReference>
<organism evidence="2">
    <name type="scientific">Trypanosoma brucei</name>
    <dbReference type="NCBI Taxonomy" id="5691"/>
    <lineage>
        <taxon>Eukaryota</taxon>
        <taxon>Discoba</taxon>
        <taxon>Euglenozoa</taxon>
        <taxon>Kinetoplastea</taxon>
        <taxon>Metakinetoplastina</taxon>
        <taxon>Trypanosomatida</taxon>
        <taxon>Trypanosomatidae</taxon>
        <taxon>Trypanosoma</taxon>
    </lineage>
</organism>
<evidence type="ECO:0000313" key="2">
    <source>
        <dbReference type="EMBL" id="APD73747.1"/>
    </source>
</evidence>
<dbReference type="AlphaFoldDB" id="A0A1J0R7H5"/>
<keyword evidence="1" id="KW-0732">Signal</keyword>
<feature type="chain" id="PRO_5011977909" evidence="1">
    <location>
        <begin position="26"/>
        <end position="279"/>
    </location>
</feature>
<reference evidence="2" key="1">
    <citation type="submission" date="2016-08" db="EMBL/GenBank/DDBJ databases">
        <title>VSG repertoire of Trypanosoma brucei EATRO 1125.</title>
        <authorList>
            <person name="Cross G.A."/>
        </authorList>
    </citation>
    <scope>NUCLEOTIDE SEQUENCE</scope>
    <source>
        <strain evidence="2">EATRO 1125</strain>
    </source>
</reference>